<proteinExistence type="predicted"/>
<feature type="domain" description="SPOR" evidence="3">
    <location>
        <begin position="158"/>
        <end position="238"/>
    </location>
</feature>
<dbReference type="AlphaFoldDB" id="A0A419EQF6"/>
<dbReference type="Pfam" id="PF05036">
    <property type="entry name" value="SPOR"/>
    <property type="match status" value="1"/>
</dbReference>
<accession>A0A419EQF6</accession>
<dbReference type="InterPro" id="IPR007730">
    <property type="entry name" value="SPOR-like_dom"/>
</dbReference>
<feature type="transmembrane region" description="Helical" evidence="2">
    <location>
        <begin position="12"/>
        <end position="40"/>
    </location>
</feature>
<protein>
    <recommendedName>
        <fullName evidence="3">SPOR domain-containing protein</fullName>
    </recommendedName>
</protein>
<name>A0A419EQF6_9BACT</name>
<organism evidence="4 5">
    <name type="scientific">Candidatus Abyssobacteria bacterium SURF_17</name>
    <dbReference type="NCBI Taxonomy" id="2093361"/>
    <lineage>
        <taxon>Bacteria</taxon>
        <taxon>Pseudomonadati</taxon>
        <taxon>Candidatus Hydrogenedentota</taxon>
        <taxon>Candidatus Abyssobacteria</taxon>
    </lineage>
</organism>
<dbReference type="SUPFAM" id="SSF110997">
    <property type="entry name" value="Sporulation related repeat"/>
    <property type="match status" value="1"/>
</dbReference>
<dbReference type="GO" id="GO:0030428">
    <property type="term" value="C:cell septum"/>
    <property type="evidence" value="ECO:0007669"/>
    <property type="project" value="TreeGrafter"/>
</dbReference>
<dbReference type="GO" id="GO:0042834">
    <property type="term" value="F:peptidoglycan binding"/>
    <property type="evidence" value="ECO:0007669"/>
    <property type="project" value="InterPro"/>
</dbReference>
<evidence type="ECO:0000256" key="1">
    <source>
        <dbReference type="SAM" id="MobiDB-lite"/>
    </source>
</evidence>
<feature type="compositionally biased region" description="Polar residues" evidence="1">
    <location>
        <begin position="167"/>
        <end position="176"/>
    </location>
</feature>
<dbReference type="PROSITE" id="PS51724">
    <property type="entry name" value="SPOR"/>
    <property type="match status" value="1"/>
</dbReference>
<comment type="caution">
    <text evidence="4">The sequence shown here is derived from an EMBL/GenBank/DDBJ whole genome shotgun (WGS) entry which is preliminary data.</text>
</comment>
<sequence>MNNKSAPPAKPYVYAFTSGQLVILLCLVLVLMVLSLMLGIRIEGYQRTGRDVPHETARQLPAPQALPAQPADLQETPATAEEAPVEEPAAAEKSAAETAVSTPPAPAKTEQPVQTPKPEPKPAVTAPKPEPKPAVTSPKPEPAKTQPAEAKPVTVTKEAPNKRYVVQVSSSQDKSMAASQTDILKQKGFAAFVEEADLGAKGRFYRVMIGPFPTEAEAQRIRSQVVKDPMFAASYVRQLP</sequence>
<evidence type="ECO:0000256" key="2">
    <source>
        <dbReference type="SAM" id="Phobius"/>
    </source>
</evidence>
<reference evidence="4 5" key="1">
    <citation type="journal article" date="2017" name="ISME J.">
        <title>Energy and carbon metabolisms in a deep terrestrial subsurface fluid microbial community.</title>
        <authorList>
            <person name="Momper L."/>
            <person name="Jungbluth S.P."/>
            <person name="Lee M.D."/>
            <person name="Amend J.P."/>
        </authorList>
    </citation>
    <scope>NUCLEOTIDE SEQUENCE [LARGE SCALE GENOMIC DNA]</scope>
    <source>
        <strain evidence="4">SURF_17</strain>
    </source>
</reference>
<gene>
    <name evidence="4" type="ORF">C4532_17765</name>
</gene>
<feature type="region of interest" description="Disordered" evidence="1">
    <location>
        <begin position="63"/>
        <end position="176"/>
    </location>
</feature>
<dbReference type="Gene3D" id="3.30.70.1070">
    <property type="entry name" value="Sporulation related repeat"/>
    <property type="match status" value="1"/>
</dbReference>
<keyword evidence="2" id="KW-0812">Transmembrane</keyword>
<keyword evidence="2" id="KW-0472">Membrane</keyword>
<dbReference type="GO" id="GO:0032506">
    <property type="term" value="P:cytokinetic process"/>
    <property type="evidence" value="ECO:0007669"/>
    <property type="project" value="TreeGrafter"/>
</dbReference>
<dbReference type="GO" id="GO:0032153">
    <property type="term" value="C:cell division site"/>
    <property type="evidence" value="ECO:0007669"/>
    <property type="project" value="TreeGrafter"/>
</dbReference>
<dbReference type="InterPro" id="IPR036680">
    <property type="entry name" value="SPOR-like_sf"/>
</dbReference>
<evidence type="ECO:0000313" key="4">
    <source>
        <dbReference type="EMBL" id="RJP65411.1"/>
    </source>
</evidence>
<dbReference type="PANTHER" id="PTHR38687:SF1">
    <property type="entry name" value="CELL DIVISION PROTEIN DEDD"/>
    <property type="match status" value="1"/>
</dbReference>
<dbReference type="EMBL" id="QZKI01000127">
    <property type="protein sequence ID" value="RJP65411.1"/>
    <property type="molecule type" value="Genomic_DNA"/>
</dbReference>
<dbReference type="InterPro" id="IPR052521">
    <property type="entry name" value="Cell_div_SPOR-domain"/>
</dbReference>
<dbReference type="PANTHER" id="PTHR38687">
    <property type="entry name" value="CELL DIVISION PROTEIN DEDD-RELATED"/>
    <property type="match status" value="1"/>
</dbReference>
<evidence type="ECO:0000259" key="3">
    <source>
        <dbReference type="PROSITE" id="PS51724"/>
    </source>
</evidence>
<feature type="compositionally biased region" description="Low complexity" evidence="1">
    <location>
        <begin position="63"/>
        <end position="102"/>
    </location>
</feature>
<evidence type="ECO:0000313" key="5">
    <source>
        <dbReference type="Proteomes" id="UP000285961"/>
    </source>
</evidence>
<keyword evidence="2" id="KW-1133">Transmembrane helix</keyword>
<dbReference type="Proteomes" id="UP000285961">
    <property type="component" value="Unassembled WGS sequence"/>
</dbReference>